<evidence type="ECO:0008006" key="3">
    <source>
        <dbReference type="Google" id="ProtNLM"/>
    </source>
</evidence>
<comment type="caution">
    <text evidence="1">The sequence shown here is derived from an EMBL/GenBank/DDBJ whole genome shotgun (WGS) entry which is preliminary data.</text>
</comment>
<dbReference type="RefSeq" id="WP_168673420.1">
    <property type="nucleotide sequence ID" value="NZ_JAAVTK010000006.1"/>
</dbReference>
<sequence>MQWSQILLGGVLMVGMGACSGAHEPNHDRTAPAVATAALKLPQVNVAGLLPLTIDEISRRLGPRLPVPDALLDPTRAPSIHTNEQPDSTVLFQHRGLAIVVAYDAQTRQVNELMLMGSNENELMARSGLQLSSPEYLVLPFFQRQHPTRFMGLRVLALALSQ</sequence>
<accession>A0ABX1HL84</accession>
<proteinExistence type="predicted"/>
<name>A0ABX1HL84_9BACT</name>
<protein>
    <recommendedName>
        <fullName evidence="3">Spi protease inhibitor domain-containing protein</fullName>
    </recommendedName>
</protein>
<evidence type="ECO:0000313" key="1">
    <source>
        <dbReference type="EMBL" id="NKI89797.1"/>
    </source>
</evidence>
<reference evidence="1 2" key="1">
    <citation type="submission" date="2020-03" db="EMBL/GenBank/DDBJ databases">
        <title>Genomic Encyclopedia of Type Strains, Phase IV (KMG-V): Genome sequencing to study the core and pangenomes of soil and plant-associated prokaryotes.</title>
        <authorList>
            <person name="Whitman W."/>
        </authorList>
    </citation>
    <scope>NUCLEOTIDE SEQUENCE [LARGE SCALE GENOMIC DNA]</scope>
    <source>
        <strain evidence="1 2">1B</strain>
    </source>
</reference>
<organism evidence="1 2">
    <name type="scientific">Hymenobacter artigasi</name>
    <dbReference type="NCBI Taxonomy" id="2719616"/>
    <lineage>
        <taxon>Bacteria</taxon>
        <taxon>Pseudomonadati</taxon>
        <taxon>Bacteroidota</taxon>
        <taxon>Cytophagia</taxon>
        <taxon>Cytophagales</taxon>
        <taxon>Hymenobacteraceae</taxon>
        <taxon>Hymenobacter</taxon>
    </lineage>
</organism>
<dbReference type="EMBL" id="JAAVTK010000006">
    <property type="protein sequence ID" value="NKI89797.1"/>
    <property type="molecule type" value="Genomic_DNA"/>
</dbReference>
<gene>
    <name evidence="1" type="ORF">HBN54_002396</name>
</gene>
<keyword evidence="2" id="KW-1185">Reference proteome</keyword>
<evidence type="ECO:0000313" key="2">
    <source>
        <dbReference type="Proteomes" id="UP000717634"/>
    </source>
</evidence>
<dbReference type="Proteomes" id="UP000717634">
    <property type="component" value="Unassembled WGS sequence"/>
</dbReference>